<dbReference type="Gene3D" id="1.10.510.10">
    <property type="entry name" value="Transferase(Phosphotransferase) domain 1"/>
    <property type="match status" value="1"/>
</dbReference>
<keyword evidence="5" id="KW-0418">Kinase</keyword>
<evidence type="ECO:0000313" key="13">
    <source>
        <dbReference type="Proteomes" id="UP001445335"/>
    </source>
</evidence>
<reference evidence="12 13" key="1">
    <citation type="journal article" date="2024" name="Nat. Commun.">
        <title>Phylogenomics reveals the evolutionary origins of lichenization in chlorophyte algae.</title>
        <authorList>
            <person name="Puginier C."/>
            <person name="Libourel C."/>
            <person name="Otte J."/>
            <person name="Skaloud P."/>
            <person name="Haon M."/>
            <person name="Grisel S."/>
            <person name="Petersen M."/>
            <person name="Berrin J.G."/>
            <person name="Delaux P.M."/>
            <person name="Dal Grande F."/>
            <person name="Keller J."/>
        </authorList>
    </citation>
    <scope>NUCLEOTIDE SEQUENCE [LARGE SCALE GENOMIC DNA]</scope>
    <source>
        <strain evidence="12 13">SAG 245.80</strain>
    </source>
</reference>
<gene>
    <name evidence="12" type="ORF">WJX81_003662</name>
</gene>
<dbReference type="InterPro" id="IPR002048">
    <property type="entry name" value="EF_hand_dom"/>
</dbReference>
<dbReference type="InterPro" id="IPR017441">
    <property type="entry name" value="Protein_kinase_ATP_BS"/>
</dbReference>
<keyword evidence="2" id="KW-0808">Transferase</keyword>
<dbReference type="InterPro" id="IPR000719">
    <property type="entry name" value="Prot_kinase_dom"/>
</dbReference>
<dbReference type="GO" id="GO:0005524">
    <property type="term" value="F:ATP binding"/>
    <property type="evidence" value="ECO:0007669"/>
    <property type="project" value="UniProtKB-UniRule"/>
</dbReference>
<evidence type="ECO:0000256" key="8">
    <source>
        <dbReference type="PROSITE-ProRule" id="PRU10141"/>
    </source>
</evidence>
<accession>A0AAW1QXK7</accession>
<proteinExistence type="predicted"/>
<dbReference type="GO" id="GO:0005509">
    <property type="term" value="F:calcium ion binding"/>
    <property type="evidence" value="ECO:0007669"/>
    <property type="project" value="InterPro"/>
</dbReference>
<evidence type="ECO:0000259" key="10">
    <source>
        <dbReference type="PROSITE" id="PS50011"/>
    </source>
</evidence>
<sequence>MGERPLREELRPREITNVFDHPRNLRDRYKLGKVLGAGSFGIVREATELKTRRRYACKTIPKVPKRAGSTPRYLLKLQTEVDAMQQLGPSLDAVYLKDVFEDDENIHLVMELCEGGGILDRMKGGEFTEARIAAIIRGVLRFIAQCHARGLIYRDVKPDNFLFLTTAPDSPVRATDFGLSIRHWPEDGKLKSRSGTPVYMAPEVVLQEYGPEADLWSVGMLTYQLLTGRFPFWENVQNLTLQQVWQAVLTKPIDLDSPRMRQQMSDGARSLLKGLLDRDVDQRLTAVQALEHPWVRPGGCAPDRPLEGTVVQRLQRHATYGHLKQLVLRMIAEDVLVETETQATNMLSALRALFDQLDTDGSGGIDGDELAAGLAAQGYQVSRGEVDKLLDRVDINNDGHVEFGELASALVDWRQLQEDRMWASWMDIAFAKLDANGDGYISLQELLSRLPSAAAPADAADEGERLNAARRMLREADTNGDGRVSREEFHSLFSQSSVPDGLGQYDARYSPVESL</sequence>
<evidence type="ECO:0000259" key="11">
    <source>
        <dbReference type="PROSITE" id="PS50222"/>
    </source>
</evidence>
<dbReference type="SMART" id="SM00054">
    <property type="entry name" value="EFh"/>
    <property type="match status" value="4"/>
</dbReference>
<feature type="domain" description="EF-hand" evidence="11">
    <location>
        <begin position="345"/>
        <end position="380"/>
    </location>
</feature>
<dbReference type="GO" id="GO:0004674">
    <property type="term" value="F:protein serine/threonine kinase activity"/>
    <property type="evidence" value="ECO:0007669"/>
    <property type="project" value="UniProtKB-KW"/>
</dbReference>
<feature type="domain" description="EF-hand" evidence="11">
    <location>
        <begin position="464"/>
        <end position="499"/>
    </location>
</feature>
<evidence type="ECO:0008006" key="14">
    <source>
        <dbReference type="Google" id="ProtNLM"/>
    </source>
</evidence>
<dbReference type="InterPro" id="IPR050205">
    <property type="entry name" value="CDPK_Ser/Thr_kinases"/>
</dbReference>
<dbReference type="Pfam" id="PF13499">
    <property type="entry name" value="EF-hand_7"/>
    <property type="match status" value="2"/>
</dbReference>
<dbReference type="InterPro" id="IPR018247">
    <property type="entry name" value="EF_Hand_1_Ca_BS"/>
</dbReference>
<dbReference type="CDD" id="cd00051">
    <property type="entry name" value="EFh"/>
    <property type="match status" value="2"/>
</dbReference>
<dbReference type="PROSITE" id="PS50011">
    <property type="entry name" value="PROTEIN_KINASE_DOM"/>
    <property type="match status" value="1"/>
</dbReference>
<keyword evidence="6" id="KW-0106">Calcium</keyword>
<keyword evidence="3" id="KW-0677">Repeat</keyword>
<feature type="region of interest" description="Disordered" evidence="9">
    <location>
        <begin position="495"/>
        <end position="515"/>
    </location>
</feature>
<dbReference type="Gene3D" id="1.10.238.10">
    <property type="entry name" value="EF-hand"/>
    <property type="match status" value="1"/>
</dbReference>
<dbReference type="InterPro" id="IPR011992">
    <property type="entry name" value="EF-hand-dom_pair"/>
</dbReference>
<evidence type="ECO:0000313" key="12">
    <source>
        <dbReference type="EMBL" id="KAK9826177.1"/>
    </source>
</evidence>
<evidence type="ECO:0000256" key="7">
    <source>
        <dbReference type="ARBA" id="ARBA00022840"/>
    </source>
</evidence>
<dbReference type="InterPro" id="IPR008271">
    <property type="entry name" value="Ser/Thr_kinase_AS"/>
</dbReference>
<name>A0AAW1QXK7_9CHLO</name>
<organism evidence="12 13">
    <name type="scientific">Elliptochloris bilobata</name>
    <dbReference type="NCBI Taxonomy" id="381761"/>
    <lineage>
        <taxon>Eukaryota</taxon>
        <taxon>Viridiplantae</taxon>
        <taxon>Chlorophyta</taxon>
        <taxon>core chlorophytes</taxon>
        <taxon>Trebouxiophyceae</taxon>
        <taxon>Trebouxiophyceae incertae sedis</taxon>
        <taxon>Elliptochloris clade</taxon>
        <taxon>Elliptochloris</taxon>
    </lineage>
</organism>
<keyword evidence="1" id="KW-0723">Serine/threonine-protein kinase</keyword>
<dbReference type="PROSITE" id="PS00018">
    <property type="entry name" value="EF_HAND_1"/>
    <property type="match status" value="3"/>
</dbReference>
<dbReference type="PROSITE" id="PS00107">
    <property type="entry name" value="PROTEIN_KINASE_ATP"/>
    <property type="match status" value="1"/>
</dbReference>
<keyword evidence="7 8" id="KW-0067">ATP-binding</keyword>
<evidence type="ECO:0000256" key="3">
    <source>
        <dbReference type="ARBA" id="ARBA00022737"/>
    </source>
</evidence>
<feature type="domain" description="EF-hand" evidence="11">
    <location>
        <begin position="381"/>
        <end position="416"/>
    </location>
</feature>
<feature type="domain" description="EF-hand" evidence="11">
    <location>
        <begin position="429"/>
        <end position="456"/>
    </location>
</feature>
<keyword evidence="13" id="KW-1185">Reference proteome</keyword>
<evidence type="ECO:0000256" key="4">
    <source>
        <dbReference type="ARBA" id="ARBA00022741"/>
    </source>
</evidence>
<protein>
    <recommendedName>
        <fullName evidence="14">Calcium-dependent protein kinase</fullName>
    </recommendedName>
</protein>
<dbReference type="FunFam" id="1.10.238.10:FF:000003">
    <property type="entry name" value="Calmodulin A"/>
    <property type="match status" value="1"/>
</dbReference>
<evidence type="ECO:0000256" key="9">
    <source>
        <dbReference type="SAM" id="MobiDB-lite"/>
    </source>
</evidence>
<dbReference type="EMBL" id="JALJOU010000067">
    <property type="protein sequence ID" value="KAK9826177.1"/>
    <property type="molecule type" value="Genomic_DNA"/>
</dbReference>
<keyword evidence="4 8" id="KW-0547">Nucleotide-binding</keyword>
<dbReference type="PANTHER" id="PTHR24349">
    <property type="entry name" value="SERINE/THREONINE-PROTEIN KINASE"/>
    <property type="match status" value="1"/>
</dbReference>
<dbReference type="Proteomes" id="UP001445335">
    <property type="component" value="Unassembled WGS sequence"/>
</dbReference>
<dbReference type="SMART" id="SM00220">
    <property type="entry name" value="S_TKc"/>
    <property type="match status" value="1"/>
</dbReference>
<dbReference type="Gene3D" id="3.30.200.20">
    <property type="entry name" value="Phosphorylase Kinase, domain 1"/>
    <property type="match status" value="1"/>
</dbReference>
<dbReference type="SUPFAM" id="SSF47473">
    <property type="entry name" value="EF-hand"/>
    <property type="match status" value="1"/>
</dbReference>
<evidence type="ECO:0000256" key="6">
    <source>
        <dbReference type="ARBA" id="ARBA00022837"/>
    </source>
</evidence>
<evidence type="ECO:0000256" key="5">
    <source>
        <dbReference type="ARBA" id="ARBA00022777"/>
    </source>
</evidence>
<dbReference type="Pfam" id="PF00069">
    <property type="entry name" value="Pkinase"/>
    <property type="match status" value="1"/>
</dbReference>
<evidence type="ECO:0000256" key="1">
    <source>
        <dbReference type="ARBA" id="ARBA00022527"/>
    </source>
</evidence>
<evidence type="ECO:0000256" key="2">
    <source>
        <dbReference type="ARBA" id="ARBA00022679"/>
    </source>
</evidence>
<dbReference type="PROSITE" id="PS00108">
    <property type="entry name" value="PROTEIN_KINASE_ST"/>
    <property type="match status" value="1"/>
</dbReference>
<comment type="caution">
    <text evidence="12">The sequence shown here is derived from an EMBL/GenBank/DDBJ whole genome shotgun (WGS) entry which is preliminary data.</text>
</comment>
<dbReference type="SUPFAM" id="SSF56112">
    <property type="entry name" value="Protein kinase-like (PK-like)"/>
    <property type="match status" value="1"/>
</dbReference>
<dbReference type="InterPro" id="IPR011009">
    <property type="entry name" value="Kinase-like_dom_sf"/>
</dbReference>
<dbReference type="AlphaFoldDB" id="A0AAW1QXK7"/>
<feature type="binding site" evidence="8">
    <location>
        <position position="58"/>
    </location>
    <ligand>
        <name>ATP</name>
        <dbReference type="ChEBI" id="CHEBI:30616"/>
    </ligand>
</feature>
<dbReference type="PROSITE" id="PS50222">
    <property type="entry name" value="EF_HAND_2"/>
    <property type="match status" value="4"/>
</dbReference>
<feature type="domain" description="Protein kinase" evidence="10">
    <location>
        <begin position="29"/>
        <end position="295"/>
    </location>
</feature>